<keyword evidence="3" id="KW-1133">Transmembrane helix</keyword>
<dbReference type="InterPro" id="IPR058625">
    <property type="entry name" value="MdtA-like_BSH"/>
</dbReference>
<dbReference type="NCBIfam" id="TIGR01730">
    <property type="entry name" value="RND_mfp"/>
    <property type="match status" value="1"/>
</dbReference>
<dbReference type="InterPro" id="IPR006143">
    <property type="entry name" value="RND_pump_MFP"/>
</dbReference>
<comment type="caution">
    <text evidence="6">The sequence shown here is derived from an EMBL/GenBank/DDBJ whole genome shotgun (WGS) entry which is preliminary data.</text>
</comment>
<evidence type="ECO:0000256" key="2">
    <source>
        <dbReference type="SAM" id="Coils"/>
    </source>
</evidence>
<evidence type="ECO:0000259" key="4">
    <source>
        <dbReference type="Pfam" id="PF25876"/>
    </source>
</evidence>
<keyword evidence="2" id="KW-0175">Coiled coil</keyword>
<dbReference type="Gene3D" id="2.40.420.20">
    <property type="match status" value="1"/>
</dbReference>
<feature type="transmembrane region" description="Helical" evidence="3">
    <location>
        <begin position="5"/>
        <end position="25"/>
    </location>
</feature>
<dbReference type="SUPFAM" id="SSF111369">
    <property type="entry name" value="HlyD-like secretion proteins"/>
    <property type="match status" value="1"/>
</dbReference>
<feature type="domain" description="Multidrug resistance protein MdtA-like alpha-helical hairpin" evidence="4">
    <location>
        <begin position="100"/>
        <end position="156"/>
    </location>
</feature>
<dbReference type="Proteomes" id="UP001610063">
    <property type="component" value="Unassembled WGS sequence"/>
</dbReference>
<evidence type="ECO:0000259" key="5">
    <source>
        <dbReference type="Pfam" id="PF25917"/>
    </source>
</evidence>
<feature type="domain" description="Multidrug resistance protein MdtA-like barrel-sandwich hybrid" evidence="5">
    <location>
        <begin position="60"/>
        <end position="201"/>
    </location>
</feature>
<comment type="similarity">
    <text evidence="1">Belongs to the membrane fusion protein (MFP) (TC 8.A.1) family.</text>
</comment>
<organism evidence="6 7">
    <name type="scientific">Marinoscillum luteum</name>
    <dbReference type="NCBI Taxonomy" id="861051"/>
    <lineage>
        <taxon>Bacteria</taxon>
        <taxon>Pseudomonadati</taxon>
        <taxon>Bacteroidota</taxon>
        <taxon>Cytophagia</taxon>
        <taxon>Cytophagales</taxon>
        <taxon>Reichenbachiellaceae</taxon>
        <taxon>Marinoscillum</taxon>
    </lineage>
</organism>
<evidence type="ECO:0000313" key="7">
    <source>
        <dbReference type="Proteomes" id="UP001610063"/>
    </source>
</evidence>
<keyword evidence="3" id="KW-0812">Transmembrane</keyword>
<reference evidence="6 7" key="1">
    <citation type="journal article" date="2013" name="Int. J. Syst. Evol. Microbiol.">
        <title>Marinoscillum luteum sp. nov., isolated from marine sediment.</title>
        <authorList>
            <person name="Cha I.T."/>
            <person name="Park S.J."/>
            <person name="Kim S.J."/>
            <person name="Kim J.G."/>
            <person name="Jung M.Y."/>
            <person name="Shin K.S."/>
            <person name="Kwon K.K."/>
            <person name="Yang S.H."/>
            <person name="Seo Y.S."/>
            <person name="Rhee S.K."/>
        </authorList>
    </citation>
    <scope>NUCLEOTIDE SEQUENCE [LARGE SCALE GENOMIC DNA]</scope>
    <source>
        <strain evidence="6 7">KCTC 23939</strain>
    </source>
</reference>
<dbReference type="RefSeq" id="WP_159585545.1">
    <property type="nucleotide sequence ID" value="NZ_JBIPKE010000014.1"/>
</dbReference>
<evidence type="ECO:0000313" key="6">
    <source>
        <dbReference type="EMBL" id="MFH6983156.1"/>
    </source>
</evidence>
<sequence length="357" mass="39554">MKRFFIGLTIVIILGLFVGTGYFLYQKSEEPPIIYETDTPFKTDIIKKTIATGSIVPRKEVALKSQVSGVVEKLYLEEGAQVKIGDLVAKIKIIPNVVALNNAQAQLQTAKINFDNSEKELKRQKELFDEKVISEFDYNQFLLDFNLRKQEVEAAENNLELIKEGSSQKTGNVSNLVRSTVNGMILDIPVKEGTFIIESNTFNEGTSIASVADMSEMIFEGKVDESEVGKINVGMDLSLSVGAIEGVIFNAKLEFISPKGESDEGAIKFDIKAAVDLKEEYFLRAGYSATADIILQKASDVLAIKESNLIFEGDDIFVEVRTGEQQFERRQVKTGLSDGINIQIAEGLTEEEVIKKL</sequence>
<gene>
    <name evidence="6" type="ORF">ACHKAR_06885</name>
</gene>
<proteinExistence type="inferred from homology"/>
<dbReference type="EMBL" id="JBIPKE010000014">
    <property type="protein sequence ID" value="MFH6983156.1"/>
    <property type="molecule type" value="Genomic_DNA"/>
</dbReference>
<dbReference type="Gene3D" id="2.40.30.170">
    <property type="match status" value="1"/>
</dbReference>
<dbReference type="Pfam" id="PF25917">
    <property type="entry name" value="BSH_RND"/>
    <property type="match status" value="1"/>
</dbReference>
<dbReference type="PANTHER" id="PTHR30469:SF33">
    <property type="entry name" value="SLR1207 PROTEIN"/>
    <property type="match status" value="1"/>
</dbReference>
<dbReference type="PANTHER" id="PTHR30469">
    <property type="entry name" value="MULTIDRUG RESISTANCE PROTEIN MDTA"/>
    <property type="match status" value="1"/>
</dbReference>
<evidence type="ECO:0000256" key="1">
    <source>
        <dbReference type="ARBA" id="ARBA00009477"/>
    </source>
</evidence>
<protein>
    <submittedName>
        <fullName evidence="6">Efflux RND transporter periplasmic adaptor subunit</fullName>
    </submittedName>
</protein>
<feature type="coiled-coil region" evidence="2">
    <location>
        <begin position="100"/>
        <end position="127"/>
    </location>
</feature>
<evidence type="ECO:0000256" key="3">
    <source>
        <dbReference type="SAM" id="Phobius"/>
    </source>
</evidence>
<dbReference type="Gene3D" id="2.40.50.100">
    <property type="match status" value="1"/>
</dbReference>
<name>A0ABW7N6F4_9BACT</name>
<keyword evidence="3" id="KW-0472">Membrane</keyword>
<accession>A0ABW7N6F4</accession>
<dbReference type="InterPro" id="IPR058624">
    <property type="entry name" value="MdtA-like_HH"/>
</dbReference>
<dbReference type="Gene3D" id="1.10.287.470">
    <property type="entry name" value="Helix hairpin bin"/>
    <property type="match status" value="1"/>
</dbReference>
<keyword evidence="7" id="KW-1185">Reference proteome</keyword>
<dbReference type="Pfam" id="PF25876">
    <property type="entry name" value="HH_MFP_RND"/>
    <property type="match status" value="1"/>
</dbReference>